<dbReference type="EMBL" id="JBBPBN010000007">
    <property type="protein sequence ID" value="KAK9033775.1"/>
    <property type="molecule type" value="Genomic_DNA"/>
</dbReference>
<name>A0ABR2T8H6_9ROSI</name>
<evidence type="ECO:0000313" key="1">
    <source>
        <dbReference type="EMBL" id="KAK9033775.1"/>
    </source>
</evidence>
<protein>
    <submittedName>
        <fullName evidence="1">Uncharacterized protein</fullName>
    </submittedName>
</protein>
<dbReference type="Proteomes" id="UP001396334">
    <property type="component" value="Unassembled WGS sequence"/>
</dbReference>
<proteinExistence type="predicted"/>
<sequence length="116" mass="12475">MHHPPRFLVVIPCNSYCIDTSSPLKFGTTSCIDPSSSMKINLPSTLMLGVVSVMSSTSHLGPSSLRISSLLSWGSSSSQVMCTGLCRFCAATSPSSRAILTNWFIHMVLCEKESSD</sequence>
<accession>A0ABR2T8H6</accession>
<keyword evidence="2" id="KW-1185">Reference proteome</keyword>
<evidence type="ECO:0000313" key="2">
    <source>
        <dbReference type="Proteomes" id="UP001396334"/>
    </source>
</evidence>
<reference evidence="1 2" key="1">
    <citation type="journal article" date="2024" name="G3 (Bethesda)">
        <title>Genome assembly of Hibiscus sabdariffa L. provides insights into metabolisms of medicinal natural products.</title>
        <authorList>
            <person name="Kim T."/>
        </authorList>
    </citation>
    <scope>NUCLEOTIDE SEQUENCE [LARGE SCALE GENOMIC DNA]</scope>
    <source>
        <strain evidence="1">TK-2024</strain>
        <tissue evidence="1">Old leaves</tissue>
    </source>
</reference>
<gene>
    <name evidence="1" type="ORF">V6N11_049959</name>
</gene>
<organism evidence="1 2">
    <name type="scientific">Hibiscus sabdariffa</name>
    <name type="common">roselle</name>
    <dbReference type="NCBI Taxonomy" id="183260"/>
    <lineage>
        <taxon>Eukaryota</taxon>
        <taxon>Viridiplantae</taxon>
        <taxon>Streptophyta</taxon>
        <taxon>Embryophyta</taxon>
        <taxon>Tracheophyta</taxon>
        <taxon>Spermatophyta</taxon>
        <taxon>Magnoliopsida</taxon>
        <taxon>eudicotyledons</taxon>
        <taxon>Gunneridae</taxon>
        <taxon>Pentapetalae</taxon>
        <taxon>rosids</taxon>
        <taxon>malvids</taxon>
        <taxon>Malvales</taxon>
        <taxon>Malvaceae</taxon>
        <taxon>Malvoideae</taxon>
        <taxon>Hibiscus</taxon>
    </lineage>
</organism>
<comment type="caution">
    <text evidence="1">The sequence shown here is derived from an EMBL/GenBank/DDBJ whole genome shotgun (WGS) entry which is preliminary data.</text>
</comment>